<feature type="non-terminal residue" evidence="1">
    <location>
        <position position="361"/>
    </location>
</feature>
<proteinExistence type="predicted"/>
<gene>
    <name evidence="1" type="ORF">FIBSPDRAFT_685577</name>
</gene>
<evidence type="ECO:0000313" key="1">
    <source>
        <dbReference type="EMBL" id="KZP15904.1"/>
    </source>
</evidence>
<dbReference type="EMBL" id="KV417599">
    <property type="protein sequence ID" value="KZP15904.1"/>
    <property type="molecule type" value="Genomic_DNA"/>
</dbReference>
<dbReference type="AlphaFoldDB" id="A0A166EMA5"/>
<organism evidence="1 2">
    <name type="scientific">Athelia psychrophila</name>
    <dbReference type="NCBI Taxonomy" id="1759441"/>
    <lineage>
        <taxon>Eukaryota</taxon>
        <taxon>Fungi</taxon>
        <taxon>Dikarya</taxon>
        <taxon>Basidiomycota</taxon>
        <taxon>Agaricomycotina</taxon>
        <taxon>Agaricomycetes</taxon>
        <taxon>Agaricomycetidae</taxon>
        <taxon>Atheliales</taxon>
        <taxon>Atheliaceae</taxon>
        <taxon>Athelia</taxon>
    </lineage>
</organism>
<reference evidence="1 2" key="1">
    <citation type="journal article" date="2016" name="Mol. Biol. Evol.">
        <title>Comparative Genomics of Early-Diverging Mushroom-Forming Fungi Provides Insights into the Origins of Lignocellulose Decay Capabilities.</title>
        <authorList>
            <person name="Nagy L.G."/>
            <person name="Riley R."/>
            <person name="Tritt A."/>
            <person name="Adam C."/>
            <person name="Daum C."/>
            <person name="Floudas D."/>
            <person name="Sun H."/>
            <person name="Yadav J.S."/>
            <person name="Pangilinan J."/>
            <person name="Larsson K.H."/>
            <person name="Matsuura K."/>
            <person name="Barry K."/>
            <person name="Labutti K."/>
            <person name="Kuo R."/>
            <person name="Ohm R.A."/>
            <person name="Bhattacharya S.S."/>
            <person name="Shirouzu T."/>
            <person name="Yoshinaga Y."/>
            <person name="Martin F.M."/>
            <person name="Grigoriev I.V."/>
            <person name="Hibbett D.S."/>
        </authorList>
    </citation>
    <scope>NUCLEOTIDE SEQUENCE [LARGE SCALE GENOMIC DNA]</scope>
    <source>
        <strain evidence="1 2">CBS 109695</strain>
    </source>
</reference>
<dbReference type="STRING" id="436010.A0A166EMA5"/>
<name>A0A166EMA5_9AGAM</name>
<accession>A0A166EMA5</accession>
<dbReference type="OrthoDB" id="3261222at2759"/>
<dbReference type="PANTHER" id="PTHR33481:SF1">
    <property type="entry name" value="ENDONUCLEASE_EXONUCLEASE_PHOSPHATASE DOMAIN-CONTAINING PROTEIN-RELATED"/>
    <property type="match status" value="1"/>
</dbReference>
<keyword evidence="2" id="KW-1185">Reference proteome</keyword>
<sequence length="361" mass="39793">MAAGETFEETNTMLTGMMEDPGGANDWSEAHHAAFEVDKFALVHFTRKTESVPGTRRRRLLKGPSLTLGDIVIEPQDSAKLLGVHLDRTLKWKVQANAAHAKGMKYMMAAKRLSQGKRGVPGRLGVQLYTGVVVPKMLYAAEIWCSLIVEPEGRRKKKKGSVGFAKLLAPVQRLAGIFVTGAMKSTPTVTLDAHADFLPMAQLINRICHRAALRWGTKPEEHPLHGIVNFAFWTTVPGSPDTYPPPMRTLFEALGVKASNLEKIDIVRRSPYWSHAMEIYIAASKHESLADEMADTAPIRIYSDGSGLDGCIGAATVMFKRGAEAWDEEEQTSLRKYLGSEEEQTVYVGEQAGELMSLELL</sequence>
<dbReference type="Proteomes" id="UP000076532">
    <property type="component" value="Unassembled WGS sequence"/>
</dbReference>
<dbReference type="PANTHER" id="PTHR33481">
    <property type="entry name" value="REVERSE TRANSCRIPTASE"/>
    <property type="match status" value="1"/>
</dbReference>
<evidence type="ECO:0000313" key="2">
    <source>
        <dbReference type="Proteomes" id="UP000076532"/>
    </source>
</evidence>
<protein>
    <submittedName>
        <fullName evidence="1">Uncharacterized protein</fullName>
    </submittedName>
</protein>